<protein>
    <submittedName>
        <fullName evidence="1">Uncharacterized protein</fullName>
    </submittedName>
</protein>
<gene>
    <name evidence="1" type="ORF">K3G42_030518</name>
</gene>
<reference evidence="1" key="1">
    <citation type="submission" date="2021-08" db="EMBL/GenBank/DDBJ databases">
        <title>The first chromosome-level gecko genome reveals the dynamic sex chromosomes of Neotropical dwarf geckos (Sphaerodactylidae: Sphaerodactylus).</title>
        <authorList>
            <person name="Pinto B.J."/>
            <person name="Keating S.E."/>
            <person name="Gamble T."/>
        </authorList>
    </citation>
    <scope>NUCLEOTIDE SEQUENCE</scope>
    <source>
        <strain evidence="1">TG3544</strain>
    </source>
</reference>
<keyword evidence="2" id="KW-1185">Reference proteome</keyword>
<sequence length="160" mass="17614">MGSLLFAELDAHGDLLQSLAWRPDGVLLGSSCKDKMLRIFDPRASPAACQALICSSPSPRAHFLAHFPAPLVGVGVELKAVNSSQEIDARVLFCSLNPDHYREIVQAHENGRDSRLVWADATNYLLSVGFNQVREREVRLWDTRAFRGSVASVTLDASPR</sequence>
<dbReference type="Proteomes" id="UP000827872">
    <property type="component" value="Linkage Group LG04"/>
</dbReference>
<comment type="caution">
    <text evidence="1">The sequence shown here is derived from an EMBL/GenBank/DDBJ whole genome shotgun (WGS) entry which is preliminary data.</text>
</comment>
<organism evidence="1 2">
    <name type="scientific">Sphaerodactylus townsendi</name>
    <dbReference type="NCBI Taxonomy" id="933632"/>
    <lineage>
        <taxon>Eukaryota</taxon>
        <taxon>Metazoa</taxon>
        <taxon>Chordata</taxon>
        <taxon>Craniata</taxon>
        <taxon>Vertebrata</taxon>
        <taxon>Euteleostomi</taxon>
        <taxon>Lepidosauria</taxon>
        <taxon>Squamata</taxon>
        <taxon>Bifurcata</taxon>
        <taxon>Gekkota</taxon>
        <taxon>Sphaerodactylidae</taxon>
        <taxon>Sphaerodactylus</taxon>
    </lineage>
</organism>
<name>A0ACB8FK02_9SAUR</name>
<proteinExistence type="predicted"/>
<dbReference type="EMBL" id="CM037617">
    <property type="protein sequence ID" value="KAH8005614.1"/>
    <property type="molecule type" value="Genomic_DNA"/>
</dbReference>
<accession>A0ACB8FK02</accession>
<evidence type="ECO:0000313" key="1">
    <source>
        <dbReference type="EMBL" id="KAH8005614.1"/>
    </source>
</evidence>
<evidence type="ECO:0000313" key="2">
    <source>
        <dbReference type="Proteomes" id="UP000827872"/>
    </source>
</evidence>